<dbReference type="AlphaFoldDB" id="A0A2G4REH5"/>
<evidence type="ECO:0000313" key="2">
    <source>
        <dbReference type="Proteomes" id="UP000228751"/>
    </source>
</evidence>
<dbReference type="Proteomes" id="UP000228751">
    <property type="component" value="Unassembled WGS sequence"/>
</dbReference>
<dbReference type="EMBL" id="PEBQ01000052">
    <property type="protein sequence ID" value="PHY94948.1"/>
    <property type="molecule type" value="Genomic_DNA"/>
</dbReference>
<accession>A0A2G4REH5</accession>
<reference evidence="1 2" key="1">
    <citation type="submission" date="2017-10" db="EMBL/GenBank/DDBJ databases">
        <title>Genomic analysis of the genus Acetobacter.</title>
        <authorList>
            <person name="Kim K.H."/>
            <person name="Chun B.H."/>
            <person name="Son A.R."/>
            <person name="Jeon C.O."/>
        </authorList>
    </citation>
    <scope>NUCLEOTIDE SEQUENCE [LARGE SCALE GENOMIC DNA]</scope>
    <source>
        <strain evidence="1 2">LHT 2458</strain>
    </source>
</reference>
<evidence type="ECO:0000313" key="1">
    <source>
        <dbReference type="EMBL" id="PHY94948.1"/>
    </source>
</evidence>
<name>A0A2G4REH5_9PROT</name>
<protein>
    <submittedName>
        <fullName evidence="1">Uncharacterized protein</fullName>
    </submittedName>
</protein>
<comment type="caution">
    <text evidence="1">The sequence shown here is derived from an EMBL/GenBank/DDBJ whole genome shotgun (WGS) entry which is preliminary data.</text>
</comment>
<sequence length="173" mass="19977">MIKLSADKLHEILRPIREHLEGIWQNYRYENDMPDTDIVSEGMCVMTSRTLLSLFNKLGHGDWYIEGGSPDFGAGYQPTGDEECYWHTWITNGELIIDMTADQFGMSSPEILIAEDNDPRFRTSEAARDDMRNYGDVESDMFLARMWAESILENLSLPELQADRHFEHGPDIR</sequence>
<keyword evidence="2" id="KW-1185">Reference proteome</keyword>
<proteinExistence type="predicted"/>
<dbReference type="RefSeq" id="WP_099540597.1">
    <property type="nucleotide sequence ID" value="NZ_PEBQ01000052.1"/>
</dbReference>
<dbReference type="OrthoDB" id="573272at2"/>
<gene>
    <name evidence="1" type="ORF">CSR02_03620</name>
</gene>
<organism evidence="1 2">
    <name type="scientific">Acetobacter pomorum</name>
    <dbReference type="NCBI Taxonomy" id="65959"/>
    <lineage>
        <taxon>Bacteria</taxon>
        <taxon>Pseudomonadati</taxon>
        <taxon>Pseudomonadota</taxon>
        <taxon>Alphaproteobacteria</taxon>
        <taxon>Acetobacterales</taxon>
        <taxon>Acetobacteraceae</taxon>
        <taxon>Acetobacter</taxon>
    </lineage>
</organism>